<comment type="subcellular location">
    <subcellularLocation>
        <location evidence="1">Membrane</location>
        <topology evidence="1">Multi-pass membrane protein</topology>
    </subcellularLocation>
</comment>
<feature type="signal peptide" evidence="12">
    <location>
        <begin position="1"/>
        <end position="24"/>
    </location>
</feature>
<dbReference type="PROSITE" id="PS00122">
    <property type="entry name" value="CARBOXYLESTERASE_B_1"/>
    <property type="match status" value="1"/>
</dbReference>
<dbReference type="eggNOG" id="KOG0061">
    <property type="taxonomic scope" value="Eukaryota"/>
</dbReference>
<dbReference type="SUPFAM" id="SSF52540">
    <property type="entry name" value="P-loop containing nucleoside triphosphate hydrolases"/>
    <property type="match status" value="1"/>
</dbReference>
<dbReference type="Pfam" id="PF01061">
    <property type="entry name" value="ABC2_membrane"/>
    <property type="match status" value="1"/>
</dbReference>
<dbReference type="Pfam" id="PF00135">
    <property type="entry name" value="COesterase"/>
    <property type="match status" value="1"/>
</dbReference>
<dbReference type="eggNOG" id="KOG4389">
    <property type="taxonomic scope" value="Eukaryota"/>
</dbReference>
<dbReference type="RefSeq" id="XP_016606908.1">
    <property type="nucleotide sequence ID" value="XM_016757473.1"/>
</dbReference>
<keyword evidence="15" id="KW-1185">Reference proteome</keyword>
<feature type="transmembrane region" description="Helical" evidence="11">
    <location>
        <begin position="1289"/>
        <end position="1308"/>
    </location>
</feature>
<dbReference type="Proteomes" id="UP000053201">
    <property type="component" value="Unassembled WGS sequence"/>
</dbReference>
<keyword evidence="3" id="KW-0813">Transport</keyword>
<keyword evidence="8 11" id="KW-1133">Transmembrane helix</keyword>
<comment type="similarity">
    <text evidence="2">Belongs to the type-B carboxylesterase/lipase family.</text>
</comment>
<dbReference type="InterPro" id="IPR002018">
    <property type="entry name" value="CarbesteraseB"/>
</dbReference>
<dbReference type="GeneID" id="27692439"/>
<organism evidence="14 15">
    <name type="scientific">Spizellomyces punctatus (strain DAOM BR117)</name>
    <dbReference type="NCBI Taxonomy" id="645134"/>
    <lineage>
        <taxon>Eukaryota</taxon>
        <taxon>Fungi</taxon>
        <taxon>Fungi incertae sedis</taxon>
        <taxon>Chytridiomycota</taxon>
        <taxon>Chytridiomycota incertae sedis</taxon>
        <taxon>Chytridiomycetes</taxon>
        <taxon>Spizellomycetales</taxon>
        <taxon>Spizellomycetaceae</taxon>
        <taxon>Spizellomyces</taxon>
    </lineage>
</organism>
<feature type="transmembrane region" description="Helical" evidence="11">
    <location>
        <begin position="1204"/>
        <end position="1220"/>
    </location>
</feature>
<evidence type="ECO:0000256" key="10">
    <source>
        <dbReference type="SAM" id="Coils"/>
    </source>
</evidence>
<evidence type="ECO:0000256" key="1">
    <source>
        <dbReference type="ARBA" id="ARBA00004141"/>
    </source>
</evidence>
<keyword evidence="12" id="KW-0732">Signal</keyword>
<evidence type="ECO:0000256" key="5">
    <source>
        <dbReference type="ARBA" id="ARBA00022741"/>
    </source>
</evidence>
<name>A0A0L0HDM5_SPIPD</name>
<dbReference type="STRING" id="645134.A0A0L0HDM5"/>
<dbReference type="PROSITE" id="PS00211">
    <property type="entry name" value="ABC_TRANSPORTER_1"/>
    <property type="match status" value="1"/>
</dbReference>
<evidence type="ECO:0000256" key="3">
    <source>
        <dbReference type="ARBA" id="ARBA00022448"/>
    </source>
</evidence>
<gene>
    <name evidence="14" type="ORF">SPPG_09314</name>
</gene>
<feature type="chain" id="PRO_5007254022" description="ABC transporter domain-containing protein" evidence="12">
    <location>
        <begin position="25"/>
        <end position="1387"/>
    </location>
</feature>
<dbReference type="GO" id="GO:0140359">
    <property type="term" value="F:ABC-type transporter activity"/>
    <property type="evidence" value="ECO:0007669"/>
    <property type="project" value="InterPro"/>
</dbReference>
<evidence type="ECO:0000256" key="11">
    <source>
        <dbReference type="SAM" id="Phobius"/>
    </source>
</evidence>
<dbReference type="EMBL" id="KQ257459">
    <property type="protein sequence ID" value="KNC98868.1"/>
    <property type="molecule type" value="Genomic_DNA"/>
</dbReference>
<feature type="transmembrane region" description="Helical" evidence="11">
    <location>
        <begin position="1173"/>
        <end position="1192"/>
    </location>
</feature>
<evidence type="ECO:0000256" key="12">
    <source>
        <dbReference type="SAM" id="SignalP"/>
    </source>
</evidence>
<evidence type="ECO:0000313" key="15">
    <source>
        <dbReference type="Proteomes" id="UP000053201"/>
    </source>
</evidence>
<dbReference type="InParanoid" id="A0A0L0HDM5"/>
<evidence type="ECO:0000313" key="14">
    <source>
        <dbReference type="EMBL" id="KNC98868.1"/>
    </source>
</evidence>
<dbReference type="Gene3D" id="3.40.50.1820">
    <property type="entry name" value="alpha/beta hydrolase"/>
    <property type="match status" value="1"/>
</dbReference>
<dbReference type="InterPro" id="IPR003593">
    <property type="entry name" value="AAA+_ATPase"/>
</dbReference>
<dbReference type="InterPro" id="IPR003439">
    <property type="entry name" value="ABC_transporter-like_ATP-bd"/>
</dbReference>
<dbReference type="ESTHER" id="spipn-a0a0l0hdm5">
    <property type="family name" value="Cholinesterase-like"/>
</dbReference>
<dbReference type="VEuPathDB" id="FungiDB:SPPG_09314"/>
<dbReference type="GO" id="GO:0016887">
    <property type="term" value="F:ATP hydrolysis activity"/>
    <property type="evidence" value="ECO:0007669"/>
    <property type="project" value="InterPro"/>
</dbReference>
<sequence>MVIKLRSKCLRMAIWLILMANCFAATYGTTTTITIPSGTAIRGRANQQGTFDFLGIRFAVAQRWEPAVLLNNATTIDAFNLRESCPQICQTVLCPDRISEDCLFMNVFTPIDDPSQFAVGGLPVLVFFHGGSFEIGGAGMGVYDASELAKALNVIVVSFNYRLGVFGFFDMTGVDPTLPSTYPRNFGILDQRLALQWVSINIAAFGGNSSDLTLMGQSAGAQSILIHRSHPSTRHFASKMILMSPPALALSSTRQAQIDAQKVAGRLGCANRTCLQEASMREVLNAKDGHVQEEEKRMSDIAFKTMPPIIDGVDVIANPFEILSQEVHMIGVKAIIGGVSNETYLFLEQGLSGDLSTPLFNVIVNALYAPNDGECQHMYGGDSEDFLANRKPILTRMTTDWVFLCPQRQSVRSSAAEVWSYVFEAPWLGGPEDALGNICKDMACHTTDLSFVMKMPDDAPSKQVTTALRDYIRVFITGTNTTSDLPIWLQSTSNTTAFPILRFPNPSTQTSGNYTPLSEASHPLSSYCDFWDTQGYEYAPIYSMTGITEAKAQASALSAAELSVALGLIGCIVLWELGLLLGGLILRQRLYGIFAAVYKSETEMSKAMQLGNAEAMSKYKTMSQEERPKPVVLECRNLTYRAGDVPEGKRLLDSVSFKCEPGTVTAIMGPSGAGKTTLLSLLNRRLMATTTQDKIYLAGKPLAEFNATTFRSMTGFVAQHDAPYYGLTVREVMMFNAMLELPTTKTHQDRVRRINRLLDLLNLAPCADVLIQRPESNKGGISGGQMRRLSIAVALLRRPSILFLDEPTSGLDAKSSLDVGNALSQLALQGYTVICSIHQPRTEMFQLFSQVTVLTYGRLLFSGSPNESVAHFTKLRNALATRNTSSGCLRTAEEDEKEDAVTNPADLILDVAGAIALRDAAWACAQWNLDGAGDVEAHIDDPVDADAGTGIATGPDAVLGERGQGTSAFFTTELGSGSLIPLRRPDSMDRLESGTARLTKTVHTIIPTTTIAPSLSVEAVQISTGKTWKKRRDPHRPGAFKQMLILTSRWWLTKPVPRKLNMTIISGCGVWILALLQRRPGDDALSIVLQTKGLALACVGLPALKNIHISFDYYEDRDIYNYDSQNGTVDPLSFFLHRLIYETAMATVEGFLAVISAYFLLGCNPDSLRIGTAMTLFVVYYNCTTTLFTLVYCTRLGRPEARSIAFFSQAVLAIASGIWIKKGDTSVYDVIAWFQYLNPTYWALSALIRTNAVGLGECLLEKDGVCQANLGDVIAEEARTENVSPANGLLALFIIWLVMRFLQFLFLLRDAYWDVFWSANKSRFGPAAWVRASQRVLDAATKKEMATQTGASLEGFEEFMQGLEENVEQTMEEAVGKVEKNDGKRTD</sequence>
<dbReference type="InterPro" id="IPR029058">
    <property type="entry name" value="AB_hydrolase_fold"/>
</dbReference>
<dbReference type="SUPFAM" id="SSF53474">
    <property type="entry name" value="alpha/beta-Hydrolases"/>
    <property type="match status" value="1"/>
</dbReference>
<feature type="coiled-coil region" evidence="10">
    <location>
        <begin position="1353"/>
        <end position="1380"/>
    </location>
</feature>
<evidence type="ECO:0000256" key="6">
    <source>
        <dbReference type="ARBA" id="ARBA00022801"/>
    </source>
</evidence>
<reference evidence="14 15" key="1">
    <citation type="submission" date="2009-08" db="EMBL/GenBank/DDBJ databases">
        <title>The Genome Sequence of Spizellomyces punctatus strain DAOM BR117.</title>
        <authorList>
            <consortium name="The Broad Institute Genome Sequencing Platform"/>
            <person name="Russ C."/>
            <person name="Cuomo C."/>
            <person name="Shea T."/>
            <person name="Young S.K."/>
            <person name="Zeng Q."/>
            <person name="Koehrsen M."/>
            <person name="Haas B."/>
            <person name="Borodovsky M."/>
            <person name="Guigo R."/>
            <person name="Alvarado L."/>
            <person name="Berlin A."/>
            <person name="Bochicchio J."/>
            <person name="Borenstein D."/>
            <person name="Chapman S."/>
            <person name="Chen Z."/>
            <person name="Engels R."/>
            <person name="Freedman E."/>
            <person name="Gellesch M."/>
            <person name="Goldberg J."/>
            <person name="Griggs A."/>
            <person name="Gujja S."/>
            <person name="Heiman D."/>
            <person name="Hepburn T."/>
            <person name="Howarth C."/>
            <person name="Jen D."/>
            <person name="Larson L."/>
            <person name="Lewis B."/>
            <person name="Mehta T."/>
            <person name="Park D."/>
            <person name="Pearson M."/>
            <person name="Roberts A."/>
            <person name="Saif S."/>
            <person name="Shenoy N."/>
            <person name="Sisk P."/>
            <person name="Stolte C."/>
            <person name="Sykes S."/>
            <person name="Thomson T."/>
            <person name="Walk T."/>
            <person name="White J."/>
            <person name="Yandava C."/>
            <person name="Burger G."/>
            <person name="Gray M.W."/>
            <person name="Holland P.W.H."/>
            <person name="King N."/>
            <person name="Lang F.B.F."/>
            <person name="Roger A.J."/>
            <person name="Ruiz-Trillo I."/>
            <person name="Lander E."/>
            <person name="Nusbaum C."/>
        </authorList>
    </citation>
    <scope>NUCLEOTIDE SEQUENCE [LARGE SCALE GENOMIC DNA]</scope>
    <source>
        <strain evidence="14 15">DAOM BR117</strain>
    </source>
</reference>
<evidence type="ECO:0000256" key="7">
    <source>
        <dbReference type="ARBA" id="ARBA00022840"/>
    </source>
</evidence>
<keyword evidence="10" id="KW-0175">Coiled coil</keyword>
<dbReference type="InterPro" id="IPR017871">
    <property type="entry name" value="ABC_transporter-like_CS"/>
</dbReference>
<evidence type="ECO:0000256" key="2">
    <source>
        <dbReference type="ARBA" id="ARBA00005964"/>
    </source>
</evidence>
<dbReference type="PROSITE" id="PS50893">
    <property type="entry name" value="ABC_TRANSPORTER_2"/>
    <property type="match status" value="1"/>
</dbReference>
<dbReference type="InterPro" id="IPR013525">
    <property type="entry name" value="ABC2_TM"/>
</dbReference>
<keyword evidence="7" id="KW-0067">ATP-binding</keyword>
<evidence type="ECO:0000259" key="13">
    <source>
        <dbReference type="PROSITE" id="PS50893"/>
    </source>
</evidence>
<dbReference type="SMART" id="SM00382">
    <property type="entry name" value="AAA"/>
    <property type="match status" value="1"/>
</dbReference>
<dbReference type="OrthoDB" id="408631at2759"/>
<dbReference type="Pfam" id="PF00005">
    <property type="entry name" value="ABC_tran"/>
    <property type="match status" value="1"/>
</dbReference>
<dbReference type="GO" id="GO:0005524">
    <property type="term" value="F:ATP binding"/>
    <property type="evidence" value="ECO:0007669"/>
    <property type="project" value="UniProtKB-KW"/>
</dbReference>
<dbReference type="PANTHER" id="PTHR48041:SF91">
    <property type="entry name" value="ABC TRANSPORTER G FAMILY MEMBER 28"/>
    <property type="match status" value="1"/>
</dbReference>
<evidence type="ECO:0000256" key="8">
    <source>
        <dbReference type="ARBA" id="ARBA00022989"/>
    </source>
</evidence>
<evidence type="ECO:0000256" key="4">
    <source>
        <dbReference type="ARBA" id="ARBA00022692"/>
    </source>
</evidence>
<dbReference type="InterPro" id="IPR027417">
    <property type="entry name" value="P-loop_NTPase"/>
</dbReference>
<dbReference type="InterPro" id="IPR019826">
    <property type="entry name" value="Carboxylesterase_B_AS"/>
</dbReference>
<dbReference type="PANTHER" id="PTHR48041">
    <property type="entry name" value="ABC TRANSPORTER G FAMILY MEMBER 28"/>
    <property type="match status" value="1"/>
</dbReference>
<keyword evidence="4 11" id="KW-0812">Transmembrane</keyword>
<keyword evidence="9 11" id="KW-0472">Membrane</keyword>
<dbReference type="CDD" id="cd03213">
    <property type="entry name" value="ABCG_EPDR"/>
    <property type="match status" value="1"/>
</dbReference>
<proteinExistence type="inferred from homology"/>
<dbReference type="GO" id="GO:0016020">
    <property type="term" value="C:membrane"/>
    <property type="evidence" value="ECO:0007669"/>
    <property type="project" value="UniProtKB-SubCell"/>
</dbReference>
<evidence type="ECO:0000256" key="9">
    <source>
        <dbReference type="ARBA" id="ARBA00023136"/>
    </source>
</evidence>
<dbReference type="InterPro" id="IPR050352">
    <property type="entry name" value="ABCG_transporters"/>
</dbReference>
<protein>
    <recommendedName>
        <fullName evidence="13">ABC transporter domain-containing protein</fullName>
    </recommendedName>
</protein>
<keyword evidence="5" id="KW-0547">Nucleotide-binding</keyword>
<dbReference type="Gene3D" id="3.40.50.300">
    <property type="entry name" value="P-loop containing nucleotide triphosphate hydrolases"/>
    <property type="match status" value="1"/>
</dbReference>
<keyword evidence="6" id="KW-0378">Hydrolase</keyword>
<feature type="domain" description="ABC transporter" evidence="13">
    <location>
        <begin position="633"/>
        <end position="881"/>
    </location>
</feature>
<accession>A0A0L0HDM5</accession>
<feature type="transmembrane region" description="Helical" evidence="11">
    <location>
        <begin position="1139"/>
        <end position="1161"/>
    </location>
</feature>